<gene>
    <name evidence="1" type="ordered locus">Intca_3477</name>
</gene>
<dbReference type="RefSeq" id="WP_013494267.1">
    <property type="nucleotide sequence ID" value="NC_014830.1"/>
</dbReference>
<dbReference type="Gene3D" id="3.40.50.150">
    <property type="entry name" value="Vaccinia Virus protein VP39"/>
    <property type="match status" value="1"/>
</dbReference>
<dbReference type="AlphaFoldDB" id="E6SG01"/>
<dbReference type="EMBL" id="CP002343">
    <property type="protein sequence ID" value="ADU49955.1"/>
    <property type="molecule type" value="Genomic_DNA"/>
</dbReference>
<name>E6SG01_INTC7</name>
<dbReference type="eggNOG" id="COG4122">
    <property type="taxonomic scope" value="Bacteria"/>
</dbReference>
<protein>
    <submittedName>
        <fullName evidence="1">O-methyltransferase family 3</fullName>
    </submittedName>
</protein>
<proteinExistence type="predicted"/>
<accession>E6SG01</accession>
<keyword evidence="2" id="KW-1185">Reference proteome</keyword>
<reference evidence="1 2" key="1">
    <citation type="journal article" date="2010" name="Stand. Genomic Sci.">
        <title>Complete genome sequence of Intrasporangium calvum type strain (7 KIP).</title>
        <authorList>
            <person name="Del Rio T.G."/>
            <person name="Chertkov O."/>
            <person name="Yasawong M."/>
            <person name="Lucas S."/>
            <person name="Deshpande S."/>
            <person name="Cheng J.F."/>
            <person name="Detter C."/>
            <person name="Tapia R."/>
            <person name="Han C."/>
            <person name="Goodwin L."/>
            <person name="Pitluck S."/>
            <person name="Liolios K."/>
            <person name="Ivanova N."/>
            <person name="Mavromatis K."/>
            <person name="Pati A."/>
            <person name="Chen A."/>
            <person name="Palaniappan K."/>
            <person name="Land M."/>
            <person name="Hauser L."/>
            <person name="Chang Y.J."/>
            <person name="Jeffries C.D."/>
            <person name="Rohde M."/>
            <person name="Pukall R."/>
            <person name="Sikorski J."/>
            <person name="Goker M."/>
            <person name="Woyke T."/>
            <person name="Bristow J."/>
            <person name="Eisen J.A."/>
            <person name="Markowitz V."/>
            <person name="Hugenholtz P."/>
            <person name="Kyrpides N.C."/>
            <person name="Klenk H.P."/>
            <person name="Lapidus A."/>
        </authorList>
    </citation>
    <scope>NUCLEOTIDE SEQUENCE [LARGE SCALE GENOMIC DNA]</scope>
    <source>
        <strain evidence="2">ATCC 23552 / DSM 43043 / JCM 3097 / NBRC 12989 / 7 KIP</strain>
    </source>
</reference>
<evidence type="ECO:0000313" key="1">
    <source>
        <dbReference type="EMBL" id="ADU49955.1"/>
    </source>
</evidence>
<evidence type="ECO:0000313" key="2">
    <source>
        <dbReference type="Proteomes" id="UP000008914"/>
    </source>
</evidence>
<organism evidence="1 2">
    <name type="scientific">Intrasporangium calvum (strain ATCC 23552 / DSM 43043 / JCM 3097 / NBRC 12989 / NCIMB 10167 / NRRL B-3866 / 7 KIP)</name>
    <dbReference type="NCBI Taxonomy" id="710696"/>
    <lineage>
        <taxon>Bacteria</taxon>
        <taxon>Bacillati</taxon>
        <taxon>Actinomycetota</taxon>
        <taxon>Actinomycetes</taxon>
        <taxon>Micrococcales</taxon>
        <taxon>Intrasporangiaceae</taxon>
        <taxon>Intrasporangium</taxon>
    </lineage>
</organism>
<dbReference type="Proteomes" id="UP000008914">
    <property type="component" value="Chromosome"/>
</dbReference>
<sequence>MWQTATARTPPLLFARVELKARLLLPGIRRSVVEQARELREQGGTQPERLARALERLAADRVSDEARPVLDRVESARRALLRSAERVPWAEDTTQSVALICARASQPPSGARLLHHVVAAWQPTRALELGTCVGVSAAYQAAAIAGSGTVTSLEAYPALARQAEQLWERAGIDNARVVVGRFAETLAPTLSEAPWDYVFIDGNHQGPATERYVEQAARATAAGALLALDDIDYSDGMRAAWQSVRRRQDVAASAVVGKIGLLALR</sequence>
<dbReference type="OrthoDB" id="6075445at2"/>
<dbReference type="SUPFAM" id="SSF53335">
    <property type="entry name" value="S-adenosyl-L-methionine-dependent methyltransferases"/>
    <property type="match status" value="1"/>
</dbReference>
<dbReference type="STRING" id="710696.Intca_3477"/>
<dbReference type="InterPro" id="IPR029063">
    <property type="entry name" value="SAM-dependent_MTases_sf"/>
</dbReference>
<dbReference type="HOGENOM" id="CLU_083598_0_0_11"/>
<dbReference type="Pfam" id="PF13578">
    <property type="entry name" value="Methyltransf_24"/>
    <property type="match status" value="1"/>
</dbReference>
<dbReference type="KEGG" id="ica:Intca_3477"/>